<reference evidence="2 3" key="1">
    <citation type="submission" date="2016-10" db="EMBL/GenBank/DDBJ databases">
        <authorList>
            <person name="de Groot N.N."/>
        </authorList>
    </citation>
    <scope>NUCLEOTIDE SEQUENCE [LARGE SCALE GENOMIC DNA]</scope>
    <source>
        <strain evidence="2 3">DSM 8512</strain>
    </source>
</reference>
<keyword evidence="3" id="KW-1185">Reference proteome</keyword>
<protein>
    <submittedName>
        <fullName evidence="2">Uncharacterized protein</fullName>
    </submittedName>
</protein>
<evidence type="ECO:0000313" key="2">
    <source>
        <dbReference type="EMBL" id="SEO09795.1"/>
    </source>
</evidence>
<dbReference type="STRING" id="34002.SAMN04489859_103441"/>
<keyword evidence="1" id="KW-0812">Transmembrane</keyword>
<gene>
    <name evidence="2" type="ORF">SAMN04489859_103441</name>
</gene>
<organism evidence="2 3">
    <name type="scientific">Paracoccus alcaliphilus</name>
    <dbReference type="NCBI Taxonomy" id="34002"/>
    <lineage>
        <taxon>Bacteria</taxon>
        <taxon>Pseudomonadati</taxon>
        <taxon>Pseudomonadota</taxon>
        <taxon>Alphaproteobacteria</taxon>
        <taxon>Rhodobacterales</taxon>
        <taxon>Paracoccaceae</taxon>
        <taxon>Paracoccus</taxon>
    </lineage>
</organism>
<evidence type="ECO:0000256" key="1">
    <source>
        <dbReference type="SAM" id="Phobius"/>
    </source>
</evidence>
<feature type="transmembrane region" description="Helical" evidence="1">
    <location>
        <begin position="79"/>
        <end position="98"/>
    </location>
</feature>
<dbReference type="OrthoDB" id="7433399at2"/>
<evidence type="ECO:0000313" key="3">
    <source>
        <dbReference type="Proteomes" id="UP000199054"/>
    </source>
</evidence>
<name>A0A1H8LXH0_9RHOB</name>
<dbReference type="AlphaFoldDB" id="A0A1H8LXH0"/>
<dbReference type="EMBL" id="FODE01000034">
    <property type="protein sequence ID" value="SEO09795.1"/>
    <property type="molecule type" value="Genomic_DNA"/>
</dbReference>
<keyword evidence="1" id="KW-1133">Transmembrane helix</keyword>
<keyword evidence="1" id="KW-0472">Membrane</keyword>
<sequence length="103" mass="10868">MSWPLRALLGPAFWAFAFSLIYAAHGAGCAWDWPARPAPLGDLHHFTLIALWLVSLVIAAGILGLSPRRDTTGDRIARAGGWIGLVAVALTLFPVMGLSTCGG</sequence>
<feature type="transmembrane region" description="Helical" evidence="1">
    <location>
        <begin position="47"/>
        <end position="67"/>
    </location>
</feature>
<accession>A0A1H8LXH0</accession>
<proteinExistence type="predicted"/>
<dbReference type="RefSeq" id="WP_090615910.1">
    <property type="nucleotide sequence ID" value="NZ_CP067126.1"/>
</dbReference>
<dbReference type="Proteomes" id="UP000199054">
    <property type="component" value="Unassembled WGS sequence"/>
</dbReference>